<dbReference type="PRINTS" id="PR00996">
    <property type="entry name" value="CHERMTFRASE"/>
</dbReference>
<evidence type="ECO:0000256" key="5">
    <source>
        <dbReference type="PIRNR" id="PIRNR000410"/>
    </source>
</evidence>
<evidence type="ECO:0000256" key="1">
    <source>
        <dbReference type="ARBA" id="ARBA00001541"/>
    </source>
</evidence>
<dbReference type="InterPro" id="IPR026024">
    <property type="entry name" value="Chemotaxis_MeTrfase_CheR"/>
</dbReference>
<dbReference type="Gene3D" id="1.10.155.10">
    <property type="entry name" value="Chemotaxis receptor methyltransferase CheR, N-terminal domain"/>
    <property type="match status" value="1"/>
</dbReference>
<dbReference type="PIRSF" id="PIRSF000410">
    <property type="entry name" value="CheR"/>
    <property type="match status" value="1"/>
</dbReference>
<evidence type="ECO:0000256" key="3">
    <source>
        <dbReference type="ARBA" id="ARBA00022679"/>
    </source>
</evidence>
<dbReference type="InterPro" id="IPR022642">
    <property type="entry name" value="CheR_C"/>
</dbReference>
<feature type="domain" description="CheR-type methyltransferase" evidence="7">
    <location>
        <begin position="8"/>
        <end position="278"/>
    </location>
</feature>
<proteinExistence type="predicted"/>
<dbReference type="KEGG" id="tcd:AAIA72_10485"/>
<dbReference type="InterPro" id="IPR036804">
    <property type="entry name" value="CheR_N_sf"/>
</dbReference>
<dbReference type="GO" id="GO:0032259">
    <property type="term" value="P:methylation"/>
    <property type="evidence" value="ECO:0007669"/>
    <property type="project" value="UniProtKB-KW"/>
</dbReference>
<dbReference type="SUPFAM" id="SSF53335">
    <property type="entry name" value="S-adenosyl-L-methionine-dependent methyltransferases"/>
    <property type="match status" value="1"/>
</dbReference>
<dbReference type="CDD" id="cd02440">
    <property type="entry name" value="AdoMet_MTases"/>
    <property type="match status" value="1"/>
</dbReference>
<comment type="catalytic activity">
    <reaction evidence="1 5">
        <text>L-glutamyl-[protein] + S-adenosyl-L-methionine = [protein]-L-glutamate 5-O-methyl ester + S-adenosyl-L-homocysteine</text>
        <dbReference type="Rhea" id="RHEA:24452"/>
        <dbReference type="Rhea" id="RHEA-COMP:10208"/>
        <dbReference type="Rhea" id="RHEA-COMP:10311"/>
        <dbReference type="ChEBI" id="CHEBI:29973"/>
        <dbReference type="ChEBI" id="CHEBI:57856"/>
        <dbReference type="ChEBI" id="CHEBI:59789"/>
        <dbReference type="ChEBI" id="CHEBI:82795"/>
        <dbReference type="EC" id="2.1.1.80"/>
    </reaction>
</comment>
<evidence type="ECO:0000256" key="2">
    <source>
        <dbReference type="ARBA" id="ARBA00022603"/>
    </source>
</evidence>
<gene>
    <name evidence="8" type="ORF">AAIA72_10485</name>
</gene>
<dbReference type="InterPro" id="IPR050903">
    <property type="entry name" value="Bact_Chemotaxis_MeTrfase"/>
</dbReference>
<evidence type="ECO:0000256" key="6">
    <source>
        <dbReference type="PIRSR" id="PIRSR000410-1"/>
    </source>
</evidence>
<evidence type="ECO:0000256" key="4">
    <source>
        <dbReference type="ARBA" id="ARBA00022691"/>
    </source>
</evidence>
<dbReference type="InterPro" id="IPR029063">
    <property type="entry name" value="SAM-dependent_MTases_sf"/>
</dbReference>
<keyword evidence="3 5" id="KW-0808">Transferase</keyword>
<dbReference type="EMBL" id="CP154858">
    <property type="protein sequence ID" value="XDT71232.1"/>
    <property type="molecule type" value="Genomic_DNA"/>
</dbReference>
<dbReference type="EC" id="2.1.1.80" evidence="5"/>
<evidence type="ECO:0000259" key="7">
    <source>
        <dbReference type="PROSITE" id="PS50123"/>
    </source>
</evidence>
<dbReference type="SMART" id="SM00138">
    <property type="entry name" value="MeTrc"/>
    <property type="match status" value="1"/>
</dbReference>
<dbReference type="Pfam" id="PF03705">
    <property type="entry name" value="CheR_N"/>
    <property type="match status" value="1"/>
</dbReference>
<protein>
    <recommendedName>
        <fullName evidence="5">Chemotaxis protein methyltransferase</fullName>
        <ecNumber evidence="5">2.1.1.80</ecNumber>
    </recommendedName>
</protein>
<organism evidence="8">
    <name type="scientific">Thermohahella caldifontis</name>
    <dbReference type="NCBI Taxonomy" id="3142973"/>
    <lineage>
        <taxon>Bacteria</taxon>
        <taxon>Pseudomonadati</taxon>
        <taxon>Pseudomonadota</taxon>
        <taxon>Gammaproteobacteria</taxon>
        <taxon>Oceanospirillales</taxon>
        <taxon>Hahellaceae</taxon>
        <taxon>Thermohahella</taxon>
    </lineage>
</organism>
<feature type="binding site" evidence="6">
    <location>
        <begin position="205"/>
        <end position="206"/>
    </location>
    <ligand>
        <name>S-adenosyl-L-methionine</name>
        <dbReference type="ChEBI" id="CHEBI:59789"/>
    </ligand>
</feature>
<dbReference type="GO" id="GO:0008983">
    <property type="term" value="F:protein-glutamate O-methyltransferase activity"/>
    <property type="evidence" value="ECO:0007669"/>
    <property type="project" value="UniProtKB-EC"/>
</dbReference>
<dbReference type="Pfam" id="PF01739">
    <property type="entry name" value="CheR"/>
    <property type="match status" value="1"/>
</dbReference>
<dbReference type="PANTHER" id="PTHR24422:SF19">
    <property type="entry name" value="CHEMOTAXIS PROTEIN METHYLTRANSFERASE"/>
    <property type="match status" value="1"/>
</dbReference>
<dbReference type="SUPFAM" id="SSF47757">
    <property type="entry name" value="Chemotaxis receptor methyltransferase CheR, N-terminal domain"/>
    <property type="match status" value="1"/>
</dbReference>
<dbReference type="Gene3D" id="3.40.50.150">
    <property type="entry name" value="Vaccinia Virus protein VP39"/>
    <property type="match status" value="1"/>
</dbReference>
<feature type="binding site" evidence="6">
    <location>
        <position position="90"/>
    </location>
    <ligand>
        <name>S-adenosyl-L-methionine</name>
        <dbReference type="ChEBI" id="CHEBI:59789"/>
    </ligand>
</feature>
<dbReference type="PROSITE" id="PS50123">
    <property type="entry name" value="CHER"/>
    <property type="match status" value="1"/>
</dbReference>
<name>A0AB39UTB9_9GAMM</name>
<reference evidence="8" key="1">
    <citation type="submission" date="2024-05" db="EMBL/GenBank/DDBJ databases">
        <title>Genome sequencing of novel strain.</title>
        <authorList>
            <person name="Ganbat D."/>
            <person name="Ganbat S."/>
            <person name="Lee S.-J."/>
        </authorList>
    </citation>
    <scope>NUCLEOTIDE SEQUENCE</scope>
    <source>
        <strain evidence="8">SMD15-11</strain>
    </source>
</reference>
<keyword evidence="2 5" id="KW-0489">Methyltransferase</keyword>
<keyword evidence="4 5" id="KW-0949">S-adenosyl-L-methionine</keyword>
<feature type="binding site" evidence="6">
    <location>
        <position position="147"/>
    </location>
    <ligand>
        <name>S-adenosyl-L-methionine</name>
        <dbReference type="ChEBI" id="CHEBI:59789"/>
    </ligand>
</feature>
<feature type="binding site" evidence="6">
    <location>
        <begin position="222"/>
        <end position="223"/>
    </location>
    <ligand>
        <name>S-adenosyl-L-methionine</name>
        <dbReference type="ChEBI" id="CHEBI:59789"/>
    </ligand>
</feature>
<sequence>MGDTPDTGTRREFAFEWADFERLRALSQAHTGIVVPDAKYEMFYARLAKRLRALGLTSFRDYADYLEAHRETEFTPFINALTTNLTSFFREPHHFAYLRDQIVPAARAAGQSRLRVWSAGCSTGEEPWSIAITLAEANMPFELLATDIDSDVLDTARQGIYPLERLDGVDERIRKRWFLRGKGRQAGKARVRAELRERVAFQQLNLVRPFRHTEPFDVIFCRNVVIYFDKPTKMALIQRFAESLRPEGYLVMGHSESLHGLSNRFRPVGRTLYQKQGH</sequence>
<dbReference type="AlphaFoldDB" id="A0AB39UTB9"/>
<dbReference type="RefSeq" id="WP_369600270.1">
    <property type="nucleotide sequence ID" value="NZ_CP154858.1"/>
</dbReference>
<feature type="binding site" evidence="6">
    <location>
        <position position="84"/>
    </location>
    <ligand>
        <name>S-adenosyl-L-methionine</name>
        <dbReference type="ChEBI" id="CHEBI:59789"/>
    </ligand>
</feature>
<evidence type="ECO:0000313" key="8">
    <source>
        <dbReference type="EMBL" id="XDT71232.1"/>
    </source>
</evidence>
<comment type="function">
    <text evidence="5">Methylation of the membrane-bound methyl-accepting chemotaxis proteins (MCP) to form gamma-glutamyl methyl ester residues in MCP.</text>
</comment>
<dbReference type="InterPro" id="IPR022641">
    <property type="entry name" value="CheR_N"/>
</dbReference>
<accession>A0AB39UTB9</accession>
<dbReference type="PANTHER" id="PTHR24422">
    <property type="entry name" value="CHEMOTAXIS PROTEIN METHYLTRANSFERASE"/>
    <property type="match status" value="1"/>
</dbReference>
<feature type="binding site" evidence="6">
    <location>
        <position position="86"/>
    </location>
    <ligand>
        <name>S-adenosyl-L-methionine</name>
        <dbReference type="ChEBI" id="CHEBI:59789"/>
    </ligand>
</feature>
<dbReference type="InterPro" id="IPR000780">
    <property type="entry name" value="CheR_MeTrfase"/>
</dbReference>
<feature type="binding site" evidence="6">
    <location>
        <position position="126"/>
    </location>
    <ligand>
        <name>S-adenosyl-L-methionine</name>
        <dbReference type="ChEBI" id="CHEBI:59789"/>
    </ligand>
</feature>